<proteinExistence type="predicted"/>
<dbReference type="Proteomes" id="UP000798951">
    <property type="component" value="Unassembled WGS sequence"/>
</dbReference>
<name>A0ABQ6YFM0_9NOCA</name>
<feature type="region of interest" description="Disordered" evidence="1">
    <location>
        <begin position="1"/>
        <end position="121"/>
    </location>
</feature>
<keyword evidence="2" id="KW-0472">Membrane</keyword>
<feature type="compositionally biased region" description="Low complexity" evidence="1">
    <location>
        <begin position="90"/>
        <end position="100"/>
    </location>
</feature>
<comment type="caution">
    <text evidence="3">The sequence shown here is derived from an EMBL/GenBank/DDBJ whole genome shotgun (WGS) entry which is preliminary data.</text>
</comment>
<feature type="compositionally biased region" description="Polar residues" evidence="1">
    <location>
        <begin position="29"/>
        <end position="38"/>
    </location>
</feature>
<reference evidence="3 4" key="1">
    <citation type="submission" date="2019-07" db="EMBL/GenBank/DDBJ databases">
        <title>Genomic Encyclopedia of Type Strains, Phase IV (KMG-IV): sequencing the most valuable type-strain genomes for metagenomic binning, comparative biology and taxonomic classification.</title>
        <authorList>
            <person name="Goeker M."/>
        </authorList>
    </citation>
    <scope>NUCLEOTIDE SEQUENCE [LARGE SCALE GENOMIC DNA]</scope>
    <source>
        <strain evidence="3 4">DSM 44831</strain>
    </source>
</reference>
<protein>
    <recommendedName>
        <fullName evidence="5">DUF3558 domain-containing protein</fullName>
    </recommendedName>
</protein>
<organism evidence="3 4">
    <name type="scientific">Nocardia caishijiensis</name>
    <dbReference type="NCBI Taxonomy" id="184756"/>
    <lineage>
        <taxon>Bacteria</taxon>
        <taxon>Bacillati</taxon>
        <taxon>Actinomycetota</taxon>
        <taxon>Actinomycetes</taxon>
        <taxon>Mycobacteriales</taxon>
        <taxon>Nocardiaceae</taxon>
        <taxon>Nocardia</taxon>
    </lineage>
</organism>
<dbReference type="EMBL" id="VMSD01000012">
    <property type="protein sequence ID" value="KAF0836764.1"/>
    <property type="molecule type" value="Genomic_DNA"/>
</dbReference>
<accession>A0ABQ6YFM0</accession>
<evidence type="ECO:0000256" key="2">
    <source>
        <dbReference type="SAM" id="Phobius"/>
    </source>
</evidence>
<evidence type="ECO:0000256" key="1">
    <source>
        <dbReference type="SAM" id="MobiDB-lite"/>
    </source>
</evidence>
<dbReference type="RefSeq" id="WP_067977695.1">
    <property type="nucleotide sequence ID" value="NZ_VMSD01000012.1"/>
</dbReference>
<evidence type="ECO:0000313" key="4">
    <source>
        <dbReference type="Proteomes" id="UP000798951"/>
    </source>
</evidence>
<keyword evidence="2" id="KW-1133">Transmembrane helix</keyword>
<gene>
    <name evidence="3" type="ORF">FNL39_11280</name>
</gene>
<evidence type="ECO:0000313" key="3">
    <source>
        <dbReference type="EMBL" id="KAF0836764.1"/>
    </source>
</evidence>
<sequence length="335" mass="35800">MTGPNQQPPGGDVPPSDPTVQWWERPGTESGQPPQQADPTILRGDIGTPGPYTAPPTPHQSGANPQPYTAPPAATPYQSGANQQPYTGMPYQAGAPAQPFAAPPQYPAQQWGTPPRPPSSGNKAVWWIVGGAVALVGVLVIGLIAFAANKADETDPFGPNPSEWEGNYAFQKGKNACDLIDLTVLNQWATTRETTTHTEREPSEYGGGGSYNCDAANQDSGRNGTGAKISLEVAFKASYETESNYSRWKGYDTKTTGKDYDHGPLSGLGSEAYYAYEQRIYGSIPNDYTYVVAAHDSNISVKVKIDVDKMGSADKSAMRSAAETQVRKVLTALKK</sequence>
<keyword evidence="2" id="KW-0812">Transmembrane</keyword>
<keyword evidence="4" id="KW-1185">Reference proteome</keyword>
<evidence type="ECO:0008006" key="5">
    <source>
        <dbReference type="Google" id="ProtNLM"/>
    </source>
</evidence>
<feature type="transmembrane region" description="Helical" evidence="2">
    <location>
        <begin position="124"/>
        <end position="148"/>
    </location>
</feature>